<dbReference type="AlphaFoldDB" id="A0A194VCD3"/>
<dbReference type="Pfam" id="PF00067">
    <property type="entry name" value="p450"/>
    <property type="match status" value="2"/>
</dbReference>
<dbReference type="GO" id="GO:0005506">
    <property type="term" value="F:iron ion binding"/>
    <property type="evidence" value="ECO:0007669"/>
    <property type="project" value="InterPro"/>
</dbReference>
<reference evidence="9" key="1">
    <citation type="submission" date="2014-12" db="EMBL/GenBank/DDBJ databases">
        <title>Genome Sequence of Valsa Canker Pathogens Uncovers a Specific Adaption of Colonization on Woody Bark.</title>
        <authorList>
            <person name="Yin Z."/>
            <person name="Liu H."/>
            <person name="Gao X."/>
            <person name="Li Z."/>
            <person name="Song N."/>
            <person name="Ke X."/>
            <person name="Dai Q."/>
            <person name="Wu Y."/>
            <person name="Sun Y."/>
            <person name="Xu J.-R."/>
            <person name="Kang Z.K."/>
            <person name="Wang L."/>
            <person name="Huang L."/>
        </authorList>
    </citation>
    <scope>NUCLEOTIDE SEQUENCE [LARGE SCALE GENOMIC DNA]</scope>
    <source>
        <strain evidence="9">SXYL134</strain>
    </source>
</reference>
<dbReference type="SUPFAM" id="SSF48264">
    <property type="entry name" value="Cytochrome P450"/>
    <property type="match status" value="1"/>
</dbReference>
<dbReference type="GO" id="GO:0020037">
    <property type="term" value="F:heme binding"/>
    <property type="evidence" value="ECO:0007669"/>
    <property type="project" value="InterPro"/>
</dbReference>
<dbReference type="PROSITE" id="PS00086">
    <property type="entry name" value="CYTOCHROME_P450"/>
    <property type="match status" value="1"/>
</dbReference>
<comment type="similarity">
    <text evidence="2 7">Belongs to the cytochrome P450 family.</text>
</comment>
<keyword evidence="7" id="KW-0503">Monooxygenase</keyword>
<dbReference type="PRINTS" id="PR00385">
    <property type="entry name" value="P450"/>
</dbReference>
<keyword evidence="7" id="KW-0560">Oxidoreductase</keyword>
<evidence type="ECO:0000256" key="2">
    <source>
        <dbReference type="ARBA" id="ARBA00010617"/>
    </source>
</evidence>
<dbReference type="InterPro" id="IPR017972">
    <property type="entry name" value="Cyt_P450_CS"/>
</dbReference>
<keyword evidence="4 6" id="KW-0479">Metal-binding</keyword>
<comment type="cofactor">
    <cofactor evidence="1 6">
        <name>heme</name>
        <dbReference type="ChEBI" id="CHEBI:30413"/>
    </cofactor>
</comment>
<dbReference type="InterPro" id="IPR050121">
    <property type="entry name" value="Cytochrome_P450_monoxygenase"/>
</dbReference>
<evidence type="ECO:0000256" key="5">
    <source>
        <dbReference type="ARBA" id="ARBA00023004"/>
    </source>
</evidence>
<evidence type="ECO:0000256" key="7">
    <source>
        <dbReference type="RuleBase" id="RU000461"/>
    </source>
</evidence>
<protein>
    <submittedName>
        <fullName evidence="8">Cytochrome P450 4V2</fullName>
    </submittedName>
</protein>
<dbReference type="InterPro" id="IPR036396">
    <property type="entry name" value="Cyt_P450_sf"/>
</dbReference>
<dbReference type="STRING" id="694573.A0A194VCD3"/>
<dbReference type="InterPro" id="IPR002401">
    <property type="entry name" value="Cyt_P450_E_grp-I"/>
</dbReference>
<feature type="binding site" description="axial binding residue" evidence="6">
    <location>
        <position position="513"/>
    </location>
    <ligand>
        <name>heme</name>
        <dbReference type="ChEBI" id="CHEBI:30413"/>
    </ligand>
    <ligandPart>
        <name>Fe</name>
        <dbReference type="ChEBI" id="CHEBI:18248"/>
    </ligandPart>
</feature>
<dbReference type="InterPro" id="IPR001128">
    <property type="entry name" value="Cyt_P450"/>
</dbReference>
<dbReference type="Proteomes" id="UP000078576">
    <property type="component" value="Unassembled WGS sequence"/>
</dbReference>
<evidence type="ECO:0000256" key="6">
    <source>
        <dbReference type="PIRSR" id="PIRSR602401-1"/>
    </source>
</evidence>
<organism evidence="8 9">
    <name type="scientific">Cytospora mali</name>
    <name type="common">Apple Valsa canker fungus</name>
    <name type="synonym">Valsa mali</name>
    <dbReference type="NCBI Taxonomy" id="578113"/>
    <lineage>
        <taxon>Eukaryota</taxon>
        <taxon>Fungi</taxon>
        <taxon>Dikarya</taxon>
        <taxon>Ascomycota</taxon>
        <taxon>Pezizomycotina</taxon>
        <taxon>Sordariomycetes</taxon>
        <taxon>Sordariomycetidae</taxon>
        <taxon>Diaporthales</taxon>
        <taxon>Cytosporaceae</taxon>
        <taxon>Cytospora</taxon>
    </lineage>
</organism>
<keyword evidence="9" id="KW-1185">Reference proteome</keyword>
<dbReference type="EMBL" id="KN714783">
    <property type="protein sequence ID" value="KUI61652.1"/>
    <property type="molecule type" value="Genomic_DNA"/>
</dbReference>
<keyword evidence="5 6" id="KW-0408">Iron</keyword>
<evidence type="ECO:0000256" key="4">
    <source>
        <dbReference type="ARBA" id="ARBA00022723"/>
    </source>
</evidence>
<keyword evidence="3 6" id="KW-0349">Heme</keyword>
<name>A0A194VCD3_CYTMA</name>
<dbReference type="Gene3D" id="1.10.630.10">
    <property type="entry name" value="Cytochrome P450"/>
    <property type="match status" value="1"/>
</dbReference>
<dbReference type="PRINTS" id="PR00463">
    <property type="entry name" value="EP450I"/>
</dbReference>
<evidence type="ECO:0000313" key="9">
    <source>
        <dbReference type="Proteomes" id="UP000078576"/>
    </source>
</evidence>
<dbReference type="GO" id="GO:0016705">
    <property type="term" value="F:oxidoreductase activity, acting on paired donors, with incorporation or reduction of molecular oxygen"/>
    <property type="evidence" value="ECO:0007669"/>
    <property type="project" value="InterPro"/>
</dbReference>
<dbReference type="OrthoDB" id="1470350at2759"/>
<accession>A0A194VCD3</accession>
<proteinExistence type="inferred from homology"/>
<sequence length="568" mass="63786">MAPFIVFGVILLGLYSLYRWLLPKPYPGIPFNPESAKNLFGDIPSLVKDVSKTGDMAGWVHKQAERARSPVTQIFLKPFGRPTLLICDFREAQDVLLHRSKEFDRSGFLRELFYGTGGDHHITMKTGPEWKGRRRLLQDLMSPGFLNDVAAPSIYASSLNVLRLWELKADMADGRPFSASKDIFCVALDAVLAFAIGTDFKENATRAQIQLLQGLSAEQLVKTGSEDDPVEFPVAPMGEAISGLLTLTGTVERVRSAPSLRLRWWFLMREKVFKDAWKAKEDCIHEELDKAVQARKQHQGKGDAWVRSAVAHMVDRETHLAEKEGRQPDYHSTAMVTEVFGFIVAGHDTTSTTLCWGVKFLADHPEVQNRLRNDLQTAFSAARGERRLPTVEEITRTSVPYLEATMEEILRMGNTVPIVDREALQDTTLLGHHVPKGTQILFLSTGPSLLTPAFDIDDSKRSPQARQSKTRAWSDEDIGLFKPERWLAEDNGVEVFDSQAGPAMPFSLGIRGCFGRRLAYLELRLLLTVIMWSFELLKCPEELSGYEAVDGVVHGPKKCFVRLRKVAY</sequence>
<gene>
    <name evidence="8" type="ORF">VP1G_08832</name>
</gene>
<evidence type="ECO:0000313" key="8">
    <source>
        <dbReference type="EMBL" id="KUI61652.1"/>
    </source>
</evidence>
<evidence type="ECO:0000256" key="1">
    <source>
        <dbReference type="ARBA" id="ARBA00001971"/>
    </source>
</evidence>
<dbReference type="PANTHER" id="PTHR24305:SF232">
    <property type="entry name" value="P450, PUTATIVE (EUROFUNG)-RELATED"/>
    <property type="match status" value="1"/>
</dbReference>
<dbReference type="PANTHER" id="PTHR24305">
    <property type="entry name" value="CYTOCHROME P450"/>
    <property type="match status" value="1"/>
</dbReference>
<dbReference type="GO" id="GO:0004497">
    <property type="term" value="F:monooxygenase activity"/>
    <property type="evidence" value="ECO:0007669"/>
    <property type="project" value="UniProtKB-KW"/>
</dbReference>
<evidence type="ECO:0000256" key="3">
    <source>
        <dbReference type="ARBA" id="ARBA00022617"/>
    </source>
</evidence>